<feature type="region of interest" description="Disordered" evidence="4">
    <location>
        <begin position="128"/>
        <end position="162"/>
    </location>
</feature>
<evidence type="ECO:0000256" key="4">
    <source>
        <dbReference type="SAM" id="MobiDB-lite"/>
    </source>
</evidence>
<dbReference type="PANTHER" id="PTHR44858">
    <property type="entry name" value="TETRATRICOPEPTIDE REPEAT PROTEIN 6"/>
    <property type="match status" value="1"/>
</dbReference>
<feature type="compositionally biased region" description="Basic and acidic residues" evidence="4">
    <location>
        <begin position="152"/>
        <end position="162"/>
    </location>
</feature>
<keyword evidence="7" id="KW-1185">Reference proteome</keyword>
<name>A0A4Q7YX15_9BACT</name>
<evidence type="ECO:0000256" key="1">
    <source>
        <dbReference type="ARBA" id="ARBA00022737"/>
    </source>
</evidence>
<sequence length="656" mass="72611">MSSTDPVSMPDGLSPEEVGLVRDHLKEVITSRAFGGSKRAQDFLQLIVEHALAGRFDSLRERMIGAEMFGRPIDYDTSNDAVVRVKATEVRRKLAQYYQESGKKPAVRIELPIGSYVPKFQWESLEASAQPSVETESPAIAKETPAPVASEEMPKAEIHEPPRLSGEKSRVLVGVLLGLGLIAIIGYAGFKSWFKDSDGGREIRSIAILPLENLSGDSGQDYFADGITEELTADLGQVSALRVISRTSAMTYKGTKKTLPEIARELGVGAIVEGSVVREGNQVRITVQLIDARTDDHIWAHNYVRDLTSVLALQGEVAQAIADEISINVTPQEQARLARASPVNREAHDLYLQGIYLLNQGDPKSAVGYLQKAIDEDPSYARAHAALANGYGWMGEAGWLAYTEAFPRQKSEATKAIELDHSLPQGHAELANAVMNLSWDWTNAEKELQRALELNSNLASVHTTYAFYLQRLGRLPEAIAEVKQVLDLDPVSSRSFYSAGIVYYFARQYDRALSQLQRAHVLEPHPPNFLFPFESGVIYAQKGMYGKAVGEFQKLGDQPHALGHMGNVYARMERVSEARGTIVKLEEHVKKNGIGRYEIALVYAGLGEKDEAFTWLEKSYDARDKGLTYLKIDPCMDPLRSDPRFGRLVRRVGLPL</sequence>
<evidence type="ECO:0000256" key="2">
    <source>
        <dbReference type="ARBA" id="ARBA00022803"/>
    </source>
</evidence>
<reference evidence="6 7" key="1">
    <citation type="submission" date="2019-02" db="EMBL/GenBank/DDBJ databases">
        <title>Genomic Encyclopedia of Archaeal and Bacterial Type Strains, Phase II (KMG-II): from individual species to whole genera.</title>
        <authorList>
            <person name="Goeker M."/>
        </authorList>
    </citation>
    <scope>NUCLEOTIDE SEQUENCE [LARGE SCALE GENOMIC DNA]</scope>
    <source>
        <strain evidence="6 7">DSM 18101</strain>
    </source>
</reference>
<dbReference type="Gene3D" id="3.40.50.10070">
    <property type="entry name" value="TolB, N-terminal domain"/>
    <property type="match status" value="1"/>
</dbReference>
<feature type="transmembrane region" description="Helical" evidence="5">
    <location>
        <begin position="171"/>
        <end position="190"/>
    </location>
</feature>
<dbReference type="SUPFAM" id="SSF48452">
    <property type="entry name" value="TPR-like"/>
    <property type="match status" value="2"/>
</dbReference>
<comment type="caution">
    <text evidence="6">The sequence shown here is derived from an EMBL/GenBank/DDBJ whole genome shotgun (WGS) entry which is preliminary data.</text>
</comment>
<dbReference type="EMBL" id="SHKW01000001">
    <property type="protein sequence ID" value="RZU42482.1"/>
    <property type="molecule type" value="Genomic_DNA"/>
</dbReference>
<dbReference type="Pfam" id="PF13432">
    <property type="entry name" value="TPR_16"/>
    <property type="match status" value="2"/>
</dbReference>
<dbReference type="InterPro" id="IPR050498">
    <property type="entry name" value="Ycf3"/>
</dbReference>
<evidence type="ECO:0000256" key="3">
    <source>
        <dbReference type="PROSITE-ProRule" id="PRU00339"/>
    </source>
</evidence>
<dbReference type="Proteomes" id="UP000292958">
    <property type="component" value="Unassembled WGS sequence"/>
</dbReference>
<dbReference type="OrthoDB" id="100177at2"/>
<dbReference type="GO" id="GO:0046813">
    <property type="term" value="P:receptor-mediated virion attachment to host cell"/>
    <property type="evidence" value="ECO:0007669"/>
    <property type="project" value="TreeGrafter"/>
</dbReference>
<evidence type="ECO:0000256" key="5">
    <source>
        <dbReference type="SAM" id="Phobius"/>
    </source>
</evidence>
<dbReference type="GO" id="GO:0009279">
    <property type="term" value="C:cell outer membrane"/>
    <property type="evidence" value="ECO:0007669"/>
    <property type="project" value="TreeGrafter"/>
</dbReference>
<keyword evidence="1" id="KW-0677">Repeat</keyword>
<dbReference type="NCBIfam" id="NF047558">
    <property type="entry name" value="TPR_END_plus"/>
    <property type="match status" value="1"/>
</dbReference>
<dbReference type="Gene3D" id="1.25.40.10">
    <property type="entry name" value="Tetratricopeptide repeat domain"/>
    <property type="match status" value="2"/>
</dbReference>
<dbReference type="InterPro" id="IPR019734">
    <property type="entry name" value="TPR_rpt"/>
</dbReference>
<feature type="repeat" description="TPR" evidence="3">
    <location>
        <begin position="347"/>
        <end position="380"/>
    </location>
</feature>
<evidence type="ECO:0000313" key="6">
    <source>
        <dbReference type="EMBL" id="RZU42482.1"/>
    </source>
</evidence>
<feature type="repeat" description="TPR" evidence="3">
    <location>
        <begin position="493"/>
        <end position="526"/>
    </location>
</feature>
<organism evidence="6 7">
    <name type="scientific">Edaphobacter modestus</name>
    <dbReference type="NCBI Taxonomy" id="388466"/>
    <lineage>
        <taxon>Bacteria</taxon>
        <taxon>Pseudomonadati</taxon>
        <taxon>Acidobacteriota</taxon>
        <taxon>Terriglobia</taxon>
        <taxon>Terriglobales</taxon>
        <taxon>Acidobacteriaceae</taxon>
        <taxon>Edaphobacter</taxon>
    </lineage>
</organism>
<keyword evidence="5" id="KW-0812">Transmembrane</keyword>
<gene>
    <name evidence="6" type="ORF">BDD14_4072</name>
</gene>
<evidence type="ECO:0000313" key="7">
    <source>
        <dbReference type="Proteomes" id="UP000292958"/>
    </source>
</evidence>
<dbReference type="PANTHER" id="PTHR44858:SF1">
    <property type="entry name" value="UDP-N-ACETYLGLUCOSAMINE--PEPTIDE N-ACETYLGLUCOSAMINYLTRANSFERASE SPINDLY-RELATED"/>
    <property type="match status" value="1"/>
</dbReference>
<keyword evidence="2 3" id="KW-0802">TPR repeat</keyword>
<dbReference type="AlphaFoldDB" id="A0A4Q7YX15"/>
<dbReference type="SMART" id="SM00028">
    <property type="entry name" value="TPR"/>
    <property type="match status" value="6"/>
</dbReference>
<protein>
    <submittedName>
        <fullName evidence="6">TolB-like protein</fullName>
    </submittedName>
</protein>
<keyword evidence="5" id="KW-0472">Membrane</keyword>
<dbReference type="RefSeq" id="WP_130420321.1">
    <property type="nucleotide sequence ID" value="NZ_SHKW01000001.1"/>
</dbReference>
<dbReference type="InterPro" id="IPR011990">
    <property type="entry name" value="TPR-like_helical_dom_sf"/>
</dbReference>
<proteinExistence type="predicted"/>
<dbReference type="PROSITE" id="PS50005">
    <property type="entry name" value="TPR"/>
    <property type="match status" value="2"/>
</dbReference>
<accession>A0A4Q7YX15</accession>
<keyword evidence="5" id="KW-1133">Transmembrane helix</keyword>